<dbReference type="Pfam" id="PF01135">
    <property type="entry name" value="PCMT"/>
    <property type="match status" value="1"/>
</dbReference>
<feature type="region of interest" description="Disordered" evidence="1">
    <location>
        <begin position="158"/>
        <end position="181"/>
    </location>
</feature>
<sequence length="353" mass="37264">MVKLPNGLVLRHFTTDELQFLYREIYQDRVYLKHGVALRPGDSVVDVGANTGLFTMQAAEAVGPSGRVVSLEPLPATHALLAANVAAHAAWCGERGVQACRPTLLAVGAGPPGQREAVFTTYSDSASGWSTMTPNDDEVRANMRSYILSLLEGRTIEARGGSSSSSSSSIAGSGGGAADSDGAALPEPLLARVGRALWRLPPLRPPLRWLAGAVVERLLGGQRTWACPLVPLGALMAEQRLERVDLLKVDVERAELQVLAGLAPEDWARVRQVVMEVHDLPQAVEPAVEAVEAVEPAAGAGAGRAAGATGLAAEGQLQRVRSVLRAAGFTRVVCEQEAGLQGTSIYNLYALRD</sequence>
<evidence type="ECO:0000259" key="2">
    <source>
        <dbReference type="Pfam" id="PF05050"/>
    </source>
</evidence>
<dbReference type="InterPro" id="IPR006342">
    <property type="entry name" value="FkbM_mtfrase"/>
</dbReference>
<evidence type="ECO:0000313" key="4">
    <source>
        <dbReference type="Proteomes" id="UP000650467"/>
    </source>
</evidence>
<dbReference type="PANTHER" id="PTHR34203:SF13">
    <property type="entry name" value="EXPRESSED PROTEIN"/>
    <property type="match status" value="1"/>
</dbReference>
<dbReference type="PANTHER" id="PTHR34203">
    <property type="entry name" value="METHYLTRANSFERASE, FKBM FAMILY PROTEIN"/>
    <property type="match status" value="1"/>
</dbReference>
<dbReference type="OrthoDB" id="5835829at2759"/>
<dbReference type="InterPro" id="IPR029063">
    <property type="entry name" value="SAM-dependent_MTases_sf"/>
</dbReference>
<dbReference type="SUPFAM" id="SSF53335">
    <property type="entry name" value="S-adenosyl-L-methionine-dependent methyltransferases"/>
    <property type="match status" value="2"/>
</dbReference>
<evidence type="ECO:0000313" key="3">
    <source>
        <dbReference type="EMBL" id="KAG2438647.1"/>
    </source>
</evidence>
<feature type="compositionally biased region" description="Low complexity" evidence="1">
    <location>
        <begin position="160"/>
        <end position="171"/>
    </location>
</feature>
<dbReference type="InterPro" id="IPR052514">
    <property type="entry name" value="SAM-dependent_MTase"/>
</dbReference>
<dbReference type="AlphaFoldDB" id="A0A835T7V3"/>
<dbReference type="NCBIfam" id="TIGR01444">
    <property type="entry name" value="fkbM_fam"/>
    <property type="match status" value="1"/>
</dbReference>
<gene>
    <name evidence="3" type="ORF">HXX76_005194</name>
</gene>
<protein>
    <recommendedName>
        <fullName evidence="2">Methyltransferase FkbM domain-containing protein</fullName>
    </recommendedName>
</protein>
<dbReference type="EMBL" id="JAEHOC010000009">
    <property type="protein sequence ID" value="KAG2438647.1"/>
    <property type="molecule type" value="Genomic_DNA"/>
</dbReference>
<feature type="domain" description="Methyltransferase FkbM" evidence="2">
    <location>
        <begin position="230"/>
        <end position="295"/>
    </location>
</feature>
<dbReference type="Proteomes" id="UP000650467">
    <property type="component" value="Unassembled WGS sequence"/>
</dbReference>
<dbReference type="Pfam" id="PF05050">
    <property type="entry name" value="Methyltransf_21"/>
    <property type="match status" value="1"/>
</dbReference>
<organism evidence="3 4">
    <name type="scientific">Chlamydomonas incerta</name>
    <dbReference type="NCBI Taxonomy" id="51695"/>
    <lineage>
        <taxon>Eukaryota</taxon>
        <taxon>Viridiplantae</taxon>
        <taxon>Chlorophyta</taxon>
        <taxon>core chlorophytes</taxon>
        <taxon>Chlorophyceae</taxon>
        <taxon>CS clade</taxon>
        <taxon>Chlamydomonadales</taxon>
        <taxon>Chlamydomonadaceae</taxon>
        <taxon>Chlamydomonas</taxon>
    </lineage>
</organism>
<comment type="caution">
    <text evidence="3">The sequence shown here is derived from an EMBL/GenBank/DDBJ whole genome shotgun (WGS) entry which is preliminary data.</text>
</comment>
<name>A0A835T7V3_CHLIN</name>
<proteinExistence type="predicted"/>
<reference evidence="3" key="1">
    <citation type="journal article" date="2020" name="bioRxiv">
        <title>Comparative genomics of Chlamydomonas.</title>
        <authorList>
            <person name="Craig R.J."/>
            <person name="Hasan A.R."/>
            <person name="Ness R.W."/>
            <person name="Keightley P.D."/>
        </authorList>
    </citation>
    <scope>NUCLEOTIDE SEQUENCE</scope>
    <source>
        <strain evidence="3">SAG 7.73</strain>
    </source>
</reference>
<dbReference type="Gene3D" id="3.40.50.150">
    <property type="entry name" value="Vaccinia Virus protein VP39"/>
    <property type="match status" value="1"/>
</dbReference>
<keyword evidence="4" id="KW-1185">Reference proteome</keyword>
<evidence type="ECO:0000256" key="1">
    <source>
        <dbReference type="SAM" id="MobiDB-lite"/>
    </source>
</evidence>
<accession>A0A835T7V3</accession>